<gene>
    <name evidence="3" type="ORF">ACFQKE_05630</name>
    <name evidence="4" type="ORF">ACFQKE_17250</name>
</gene>
<evidence type="ECO:0000313" key="3">
    <source>
        <dbReference type="EMBL" id="MFC7254785.1"/>
    </source>
</evidence>
<proteinExistence type="predicted"/>
<comment type="caution">
    <text evidence="4">The sequence shown here is derived from an EMBL/GenBank/DDBJ whole genome shotgun (WGS) entry which is preliminary data.</text>
</comment>
<organism evidence="4 5">
    <name type="scientific">Haloplanus litoreus</name>
    <dbReference type="NCBI Taxonomy" id="767515"/>
    <lineage>
        <taxon>Archaea</taxon>
        <taxon>Methanobacteriati</taxon>
        <taxon>Methanobacteriota</taxon>
        <taxon>Stenosarchaea group</taxon>
        <taxon>Halobacteria</taxon>
        <taxon>Halobacteriales</taxon>
        <taxon>Haloferacaceae</taxon>
        <taxon>Haloplanus</taxon>
    </lineage>
</organism>
<dbReference type="AlphaFoldDB" id="A0ABD6A390"/>
<dbReference type="EMBL" id="JBHTAT010000003">
    <property type="protein sequence ID" value="MFC7257009.1"/>
    <property type="molecule type" value="Genomic_DNA"/>
</dbReference>
<dbReference type="EMBL" id="JBHTAT010000001">
    <property type="protein sequence ID" value="MFC7254785.1"/>
    <property type="molecule type" value="Genomic_DNA"/>
</dbReference>
<evidence type="ECO:0000256" key="1">
    <source>
        <dbReference type="SAM" id="MobiDB-lite"/>
    </source>
</evidence>
<name>A0ABD6A390_9EURY</name>
<evidence type="ECO:0000313" key="5">
    <source>
        <dbReference type="Proteomes" id="UP001596434"/>
    </source>
</evidence>
<feature type="domain" description="DUF8135" evidence="2">
    <location>
        <begin position="91"/>
        <end position="139"/>
    </location>
</feature>
<feature type="compositionally biased region" description="Low complexity" evidence="1">
    <location>
        <begin position="10"/>
        <end position="22"/>
    </location>
</feature>
<accession>A0ABD6A390</accession>
<reference evidence="4" key="3">
    <citation type="submission" date="2024-09" db="EMBL/GenBank/DDBJ databases">
        <authorList>
            <person name="Sun Q."/>
        </authorList>
    </citation>
    <scope>NUCLEOTIDE SEQUENCE</scope>
    <source>
        <strain evidence="4">CGMCC 4.163</strain>
    </source>
</reference>
<dbReference type="InterPro" id="IPR058448">
    <property type="entry name" value="DUF8135"/>
</dbReference>
<feature type="region of interest" description="Disordered" evidence="1">
    <location>
        <begin position="1"/>
        <end position="22"/>
    </location>
</feature>
<sequence length="146" mass="15707">MSDDGDDGADPGPGVDDAPLGDLVREIRAKQAAREEGADAAIDADLFEPVEVDEVDDEVVWEAFTAEETGTEEQVGLGADPEETSPDGEAVVPKRQFCQRCPHFTDPPETACTHEGTSIVEVVDATHFRVRNCPVVAEERESSPIE</sequence>
<reference evidence="5" key="2">
    <citation type="journal article" date="2019" name="Int. J. Syst. Evol. Microbiol.">
        <title>The Global Catalogue of Microorganisms (GCM) 10K type strain sequencing project: providing services to taxonomists for standard genome sequencing and annotation.</title>
        <authorList>
            <consortium name="The Broad Institute Genomics Platform"/>
            <consortium name="The Broad Institute Genome Sequencing Center for Infectious Disease"/>
            <person name="Wu L."/>
            <person name="Ma J."/>
        </authorList>
    </citation>
    <scope>NUCLEOTIDE SEQUENCE [LARGE SCALE GENOMIC DNA]</scope>
    <source>
        <strain evidence="5">GX21</strain>
    </source>
</reference>
<dbReference type="GeneID" id="96953110"/>
<reference evidence="4" key="1">
    <citation type="journal article" date="2014" name="Int. J. Syst. Evol. Microbiol.">
        <title>Complete genome sequence of Corynebacterium casei LMG S-19264T (=DSM 44701T), isolated from a smear-ripened cheese.</title>
        <authorList>
            <consortium name="US DOE Joint Genome Institute (JGI-PGF)"/>
            <person name="Walter F."/>
            <person name="Albersmeier A."/>
            <person name="Kalinowski J."/>
            <person name="Ruckert C."/>
        </authorList>
    </citation>
    <scope>NUCLEOTIDE SEQUENCE [LARGE SCALE GENOMIC DNA]</scope>
    <source>
        <strain evidence="4">CGMCC 4.163</strain>
    </source>
</reference>
<protein>
    <recommendedName>
        <fullName evidence="2">DUF8135 domain-containing protein</fullName>
    </recommendedName>
</protein>
<evidence type="ECO:0000259" key="2">
    <source>
        <dbReference type="Pfam" id="PF26456"/>
    </source>
</evidence>
<evidence type="ECO:0000313" key="4">
    <source>
        <dbReference type="EMBL" id="MFC7257009.1"/>
    </source>
</evidence>
<keyword evidence="5" id="KW-1185">Reference proteome</keyword>
<feature type="region of interest" description="Disordered" evidence="1">
    <location>
        <begin position="67"/>
        <end position="89"/>
    </location>
</feature>
<dbReference type="Pfam" id="PF26456">
    <property type="entry name" value="DUF8135"/>
    <property type="match status" value="1"/>
</dbReference>
<dbReference type="RefSeq" id="WP_379702983.1">
    <property type="nucleotide sequence ID" value="NZ_JBHTAT010000001.1"/>
</dbReference>
<dbReference type="Proteomes" id="UP001596434">
    <property type="component" value="Unassembled WGS sequence"/>
</dbReference>